<evidence type="ECO:0000313" key="3">
    <source>
        <dbReference type="Proteomes" id="UP001447151"/>
    </source>
</evidence>
<sequence length="200" mass="22774">MLHLFHGLRKSGNAATHVFNDDRKAVVESLMAAWQIALWFCCIFANGQEDFVSEAFNPAYLQAQSTLENPSVSNGEEQRLLKSQEAELAKLRAELAAKSEKEQQVRRDQLDKHFAHSRQMRDLDEKQIRLLLIDVQLREAGWEADTENLNYQKGTCPEKGRNLAIAEYPCGKDRADYVLFCGLMPISTADERTKKNLGIF</sequence>
<name>A0ABV1JML6_NEIPO</name>
<feature type="coiled-coil region" evidence="1">
    <location>
        <begin position="74"/>
        <end position="108"/>
    </location>
</feature>
<dbReference type="EMBL" id="JBECZB010000023">
    <property type="protein sequence ID" value="MEQ3511720.1"/>
    <property type="molecule type" value="Genomic_DNA"/>
</dbReference>
<dbReference type="Gene3D" id="3.90.1570.30">
    <property type="match status" value="1"/>
</dbReference>
<evidence type="ECO:0000256" key="1">
    <source>
        <dbReference type="SAM" id="Coils"/>
    </source>
</evidence>
<comment type="caution">
    <text evidence="2">The sequence shown here is derived from an EMBL/GenBank/DDBJ whole genome shotgun (WGS) entry which is preliminary data.</text>
</comment>
<organism evidence="2 3">
    <name type="scientific">Neisseria polysaccharea</name>
    <dbReference type="NCBI Taxonomy" id="489"/>
    <lineage>
        <taxon>Bacteria</taxon>
        <taxon>Pseudomonadati</taxon>
        <taxon>Pseudomonadota</taxon>
        <taxon>Betaproteobacteria</taxon>
        <taxon>Neisseriales</taxon>
        <taxon>Neisseriaceae</taxon>
        <taxon>Neisseria</taxon>
    </lineage>
</organism>
<proteinExistence type="predicted"/>
<keyword evidence="3" id="KW-1185">Reference proteome</keyword>
<reference evidence="2 3" key="1">
    <citation type="submission" date="2024-05" db="EMBL/GenBank/DDBJ databases">
        <authorList>
            <person name="Matzinger S.R."/>
            <person name="Bankers L."/>
            <person name="Rossheim A."/>
            <person name="Hetherington-Rauth M.C."/>
            <person name="Smith A."/>
            <person name="Baird S."/>
            <person name="Polanco D."/>
        </authorList>
    </citation>
    <scope>NUCLEOTIDE SEQUENCE [LARGE SCALE GENOMIC DNA]</scope>
    <source>
        <strain evidence="2 3">2024CJ-00066</strain>
    </source>
</reference>
<gene>
    <name evidence="2" type="ORF">ABM124_10630</name>
</gene>
<keyword evidence="1" id="KW-0175">Coiled coil</keyword>
<dbReference type="Proteomes" id="UP001447151">
    <property type="component" value="Unassembled WGS sequence"/>
</dbReference>
<protein>
    <submittedName>
        <fullName evidence="2">Uncharacterized protein</fullName>
    </submittedName>
</protein>
<dbReference type="RefSeq" id="WP_349273541.1">
    <property type="nucleotide sequence ID" value="NZ_JBECZB010000023.1"/>
</dbReference>
<evidence type="ECO:0000313" key="2">
    <source>
        <dbReference type="EMBL" id="MEQ3511720.1"/>
    </source>
</evidence>
<accession>A0ABV1JML6</accession>